<gene>
    <name evidence="7" type="ORF">T552_00689</name>
</gene>
<evidence type="ECO:0000259" key="6">
    <source>
        <dbReference type="PROSITE" id="PS00028"/>
    </source>
</evidence>
<dbReference type="Gene3D" id="1.10.10.2030">
    <property type="entry name" value="DNA/RNA-binding protein Kin17, conserved domain"/>
    <property type="match status" value="1"/>
</dbReference>
<dbReference type="VEuPathDB" id="FungiDB:T552_00689"/>
<evidence type="ECO:0000256" key="3">
    <source>
        <dbReference type="ARBA" id="ARBA00022771"/>
    </source>
</evidence>
<dbReference type="PANTHER" id="PTHR12805:SF0">
    <property type="entry name" value="DNA_RNA-BINDING PROTEIN KIN17"/>
    <property type="match status" value="1"/>
</dbReference>
<sequence length="300" mass="35800">MGGRAEKGTPKWLANRMKSKGLQRLRWYCQVCEKQMRDENGFKCHTQSEAHVRQMLLIGENPNKHIHNYSVEFKNNFIQLLRTSHGEKRVHANQFYQEYIADKGHLRMNATRWVTLTEFVKYLGYEGICRVDETDKGLYISWIDNSPEALRRQQSIIKRDRQDKGDEEREIKMINEQIERAKKMVKEEEKQECQIIKELERKEEKITISLSKPTISEKKESTGVKEEEGQRCNKITSLKKQENVFKTLAKSIPPKQIQNKEKRPLTTAEKIILEEKEERKRKEMQRNNYFNSKRRHINFD</sequence>
<comment type="caution">
    <text evidence="7">The sequence shown here is derived from an EMBL/GenBank/DDBJ whole genome shotgun (WGS) entry which is preliminary data.</text>
</comment>
<evidence type="ECO:0000256" key="5">
    <source>
        <dbReference type="SAM" id="Coils"/>
    </source>
</evidence>
<keyword evidence="2" id="KW-0479">Metal-binding</keyword>
<dbReference type="GO" id="GO:0006974">
    <property type="term" value="P:DNA damage response"/>
    <property type="evidence" value="ECO:0007669"/>
    <property type="project" value="TreeGrafter"/>
</dbReference>
<dbReference type="FunFam" id="1.10.10.2030:FF:000001">
    <property type="entry name" value="DNA/RNA-binding protein KIN17, putative"/>
    <property type="match status" value="1"/>
</dbReference>
<dbReference type="AlphaFoldDB" id="A0A0W4ZPB0"/>
<evidence type="ECO:0000256" key="4">
    <source>
        <dbReference type="ARBA" id="ARBA00022833"/>
    </source>
</evidence>
<dbReference type="RefSeq" id="XP_018227002.1">
    <property type="nucleotide sequence ID" value="XM_018369294.1"/>
</dbReference>
<dbReference type="PROSITE" id="PS00028">
    <property type="entry name" value="ZINC_FINGER_C2H2_1"/>
    <property type="match status" value="1"/>
</dbReference>
<dbReference type="EMBL" id="LFVZ01000003">
    <property type="protein sequence ID" value="KTW30211.1"/>
    <property type="molecule type" value="Genomic_DNA"/>
</dbReference>
<evidence type="ECO:0000313" key="8">
    <source>
        <dbReference type="Proteomes" id="UP000054454"/>
    </source>
</evidence>
<evidence type="ECO:0000256" key="1">
    <source>
        <dbReference type="ARBA" id="ARBA00008517"/>
    </source>
</evidence>
<proteinExistence type="inferred from homology"/>
<dbReference type="GO" id="GO:0005634">
    <property type="term" value="C:nucleus"/>
    <property type="evidence" value="ECO:0007669"/>
    <property type="project" value="TreeGrafter"/>
</dbReference>
<dbReference type="GO" id="GO:0006260">
    <property type="term" value="P:DNA replication"/>
    <property type="evidence" value="ECO:0007669"/>
    <property type="project" value="TreeGrafter"/>
</dbReference>
<keyword evidence="5" id="KW-0175">Coiled coil</keyword>
<dbReference type="SUPFAM" id="SSF57667">
    <property type="entry name" value="beta-beta-alpha zinc fingers"/>
    <property type="match status" value="1"/>
</dbReference>
<dbReference type="InterPro" id="IPR056767">
    <property type="entry name" value="C2H2-Znf_KIN17"/>
</dbReference>
<keyword evidence="4" id="KW-0862">Zinc</keyword>
<dbReference type="SMART" id="SM01253">
    <property type="entry name" value="Kin17_mid"/>
    <property type="match status" value="1"/>
</dbReference>
<dbReference type="InterPro" id="IPR013087">
    <property type="entry name" value="Znf_C2H2_type"/>
</dbReference>
<keyword evidence="3" id="KW-0863">Zinc-finger</keyword>
<evidence type="ECO:0000313" key="7">
    <source>
        <dbReference type="EMBL" id="KTW30211.1"/>
    </source>
</evidence>
<dbReference type="InterPro" id="IPR037321">
    <property type="entry name" value="KIN17-like"/>
</dbReference>
<dbReference type="PANTHER" id="PTHR12805">
    <property type="entry name" value="KIN17 KIN, ANTIGENIC DETERMINANT OF RECA PROTEIN HOMOLOG"/>
    <property type="match status" value="1"/>
</dbReference>
<comment type="similarity">
    <text evidence="1">Belongs to the KIN17 family.</text>
</comment>
<dbReference type="Pfam" id="PF10357">
    <property type="entry name" value="WH_KIN17"/>
    <property type="match status" value="1"/>
</dbReference>
<feature type="domain" description="C2H2-type" evidence="6">
    <location>
        <begin position="29"/>
        <end position="51"/>
    </location>
</feature>
<dbReference type="InterPro" id="IPR036236">
    <property type="entry name" value="Znf_C2H2_sf"/>
</dbReference>
<dbReference type="InterPro" id="IPR019447">
    <property type="entry name" value="DNA/RNA-bd_Kin17_WH-like_dom"/>
</dbReference>
<dbReference type="GO" id="GO:0003690">
    <property type="term" value="F:double-stranded DNA binding"/>
    <property type="evidence" value="ECO:0007669"/>
    <property type="project" value="TreeGrafter"/>
</dbReference>
<dbReference type="Proteomes" id="UP000054454">
    <property type="component" value="Unassembled WGS sequence"/>
</dbReference>
<dbReference type="GeneID" id="28935496"/>
<dbReference type="GO" id="GO:0008270">
    <property type="term" value="F:zinc ion binding"/>
    <property type="evidence" value="ECO:0007669"/>
    <property type="project" value="UniProtKB-KW"/>
</dbReference>
<evidence type="ECO:0000256" key="2">
    <source>
        <dbReference type="ARBA" id="ARBA00022723"/>
    </source>
</evidence>
<accession>A0A0W4ZPB0</accession>
<dbReference type="Pfam" id="PF25095">
    <property type="entry name" value="C2H2-zf_KIN17"/>
    <property type="match status" value="1"/>
</dbReference>
<name>A0A0W4ZPB0_PNEC8</name>
<dbReference type="OrthoDB" id="10266249at2759"/>
<keyword evidence="8" id="KW-1185">Reference proteome</keyword>
<organism evidence="7 8">
    <name type="scientific">Pneumocystis carinii (strain B80)</name>
    <name type="common">Rat pneumocystis pneumonia agent</name>
    <name type="synonym">Pneumocystis carinii f. sp. carinii</name>
    <dbReference type="NCBI Taxonomy" id="1408658"/>
    <lineage>
        <taxon>Eukaryota</taxon>
        <taxon>Fungi</taxon>
        <taxon>Dikarya</taxon>
        <taxon>Ascomycota</taxon>
        <taxon>Taphrinomycotina</taxon>
        <taxon>Pneumocystomycetes</taxon>
        <taxon>Pneumocystaceae</taxon>
        <taxon>Pneumocystis</taxon>
    </lineage>
</organism>
<protein>
    <recommendedName>
        <fullName evidence="6">C2H2-type domain-containing protein</fullName>
    </recommendedName>
</protein>
<reference evidence="8" key="1">
    <citation type="journal article" date="2016" name="Nat. Commun.">
        <title>Genome analysis of three Pneumocystis species reveals adaptation mechanisms to life exclusively in mammalian hosts.</title>
        <authorList>
            <person name="Ma L."/>
            <person name="Chen Z."/>
            <person name="Huang D.W."/>
            <person name="Kutty G."/>
            <person name="Ishihara M."/>
            <person name="Wang H."/>
            <person name="Abouelleil A."/>
            <person name="Bishop L."/>
            <person name="Davey E."/>
            <person name="Deng R."/>
            <person name="Deng X."/>
            <person name="Fan L."/>
            <person name="Fantoni G."/>
            <person name="Fitzgerald M."/>
            <person name="Gogineni E."/>
            <person name="Goldberg J.M."/>
            <person name="Handley G."/>
            <person name="Hu X."/>
            <person name="Huber C."/>
            <person name="Jiao X."/>
            <person name="Jones K."/>
            <person name="Levin J.Z."/>
            <person name="Liu Y."/>
            <person name="Macdonald P."/>
            <person name="Melnikov A."/>
            <person name="Raley C."/>
            <person name="Sassi M."/>
            <person name="Sherman B.T."/>
            <person name="Song X."/>
            <person name="Sykes S."/>
            <person name="Tran B."/>
            <person name="Walsh L."/>
            <person name="Xia Y."/>
            <person name="Yang J."/>
            <person name="Young S."/>
            <person name="Zeng Q."/>
            <person name="Zheng X."/>
            <person name="Stephens R."/>
            <person name="Nusbaum C."/>
            <person name="Birren B.W."/>
            <person name="Azadi P."/>
            <person name="Lempicki R.A."/>
            <person name="Cuomo C.A."/>
            <person name="Kovacs J.A."/>
        </authorList>
    </citation>
    <scope>NUCLEOTIDE SEQUENCE [LARGE SCALE GENOMIC DNA]</scope>
    <source>
        <strain evidence="8">B80</strain>
    </source>
</reference>
<dbReference type="InterPro" id="IPR038254">
    <property type="entry name" value="KIN17_WH-like_sf"/>
</dbReference>
<feature type="coiled-coil region" evidence="5">
    <location>
        <begin position="157"/>
        <end position="191"/>
    </location>
</feature>